<evidence type="ECO:0000256" key="1">
    <source>
        <dbReference type="SAM" id="MobiDB-lite"/>
    </source>
</evidence>
<reference evidence="3" key="3">
    <citation type="submission" date="2018-12" db="EMBL/GenBank/DDBJ databases">
        <title>G10K-VGP greater horseshoe bat female genome, primary haplotype.</title>
        <authorList>
            <person name="Teeling E."/>
            <person name="Myers G."/>
            <person name="Vernes S."/>
            <person name="Pippel M."/>
            <person name="Winkler S."/>
            <person name="Fedrigo O."/>
            <person name="Rhie A."/>
            <person name="Koren S."/>
            <person name="Phillippy A."/>
            <person name="Lewin H."/>
            <person name="Damas J."/>
            <person name="Howe K."/>
            <person name="Mountcastle J."/>
            <person name="Jarvis E.D."/>
        </authorList>
    </citation>
    <scope>NUCLEOTIDE SEQUENCE [LARGE SCALE GENOMIC DNA]</scope>
</reference>
<sequence>LCSPRRDLSCCGGEGTTGSCTYPTPRRVPPGGQLPQPGKPLSPPFPCSPAVFTFPGQLSLMPYPTPGCFHFSVAFSQLLADTALPPL</sequence>
<protein>
    <submittedName>
        <fullName evidence="2">Uncharacterized protein</fullName>
    </submittedName>
</protein>
<keyword evidence="3" id="KW-1185">Reference proteome</keyword>
<name>A0A671FD43_RHIFE</name>
<reference evidence="2" key="4">
    <citation type="submission" date="2025-08" db="UniProtKB">
        <authorList>
            <consortium name="Ensembl"/>
        </authorList>
    </citation>
    <scope>IDENTIFICATION</scope>
</reference>
<proteinExistence type="predicted"/>
<organism evidence="2 3">
    <name type="scientific">Rhinolophus ferrumequinum</name>
    <name type="common">Greater horseshoe bat</name>
    <dbReference type="NCBI Taxonomy" id="59479"/>
    <lineage>
        <taxon>Eukaryota</taxon>
        <taxon>Metazoa</taxon>
        <taxon>Chordata</taxon>
        <taxon>Craniata</taxon>
        <taxon>Vertebrata</taxon>
        <taxon>Euteleostomi</taxon>
        <taxon>Mammalia</taxon>
        <taxon>Eutheria</taxon>
        <taxon>Laurasiatheria</taxon>
        <taxon>Chiroptera</taxon>
        <taxon>Yinpterochiroptera</taxon>
        <taxon>Rhinolophoidea</taxon>
        <taxon>Rhinolophidae</taxon>
        <taxon>Rhinolophinae</taxon>
        <taxon>Rhinolophus</taxon>
    </lineage>
</organism>
<reference evidence="2" key="5">
    <citation type="submission" date="2025-09" db="UniProtKB">
        <authorList>
            <consortium name="Ensembl"/>
        </authorList>
    </citation>
    <scope>IDENTIFICATION</scope>
</reference>
<dbReference type="Proteomes" id="UP000472240">
    <property type="component" value="Chromosome 15"/>
</dbReference>
<accession>A0A671FD43</accession>
<feature type="region of interest" description="Disordered" evidence="1">
    <location>
        <begin position="1"/>
        <end position="40"/>
    </location>
</feature>
<dbReference type="AlphaFoldDB" id="A0A671FD43"/>
<evidence type="ECO:0000313" key="2">
    <source>
        <dbReference type="Ensembl" id="ENSRFEP00010023577.1"/>
    </source>
</evidence>
<dbReference type="InParanoid" id="A0A671FD43"/>
<evidence type="ECO:0000313" key="3">
    <source>
        <dbReference type="Proteomes" id="UP000472240"/>
    </source>
</evidence>
<reference evidence="2 3" key="1">
    <citation type="journal article" date="2015" name="Annu Rev Anim Biosci">
        <title>The Genome 10K Project: a way forward.</title>
        <authorList>
            <person name="Koepfli K.P."/>
            <person name="Paten B."/>
            <person name="O'Brien S.J."/>
            <person name="Koepfli K.P."/>
            <person name="Paten B."/>
            <person name="Antunes A."/>
            <person name="Belov K."/>
            <person name="Bustamante C."/>
            <person name="Castoe T.A."/>
            <person name="Clawson H."/>
            <person name="Crawford A.J."/>
            <person name="Diekhans M."/>
            <person name="Distel D."/>
            <person name="Durbin R."/>
            <person name="Earl D."/>
            <person name="Fujita M.K."/>
            <person name="Gamble T."/>
            <person name="Georges A."/>
            <person name="Gemmell N."/>
            <person name="Gilbert M.T."/>
            <person name="Graves J.M."/>
            <person name="Green R.E."/>
            <person name="Hickey G."/>
            <person name="Jarvis E.D."/>
            <person name="Johnson W."/>
            <person name="Komissarov A."/>
            <person name="Korf I."/>
            <person name="Kuhn R."/>
            <person name="Larkin D.M."/>
            <person name="Lewin H."/>
            <person name="Lopez J.V."/>
            <person name="Ma J."/>
            <person name="Marques-Bonet T."/>
            <person name="Miller W."/>
            <person name="Murphy R."/>
            <person name="Pevzner P."/>
            <person name="Shapiro B."/>
            <person name="Steiner C."/>
            <person name="Tamazian G."/>
            <person name="Venkatesh B."/>
            <person name="Wang J."/>
            <person name="Wayne R."/>
            <person name="Wiley E."/>
            <person name="Yang H."/>
            <person name="Zhang G."/>
            <person name="Haussler D."/>
            <person name="Ryder O."/>
            <person name="O'Brien S.J."/>
        </authorList>
    </citation>
    <scope>NUCLEOTIDE SEQUENCE</scope>
</reference>
<reference evidence="2 3" key="2">
    <citation type="journal article" date="2018" name="Annu Rev Anim Biosci">
        <title>Bat Biology, Genomes, and the Bat1K Project: To Generate Chromosome-Level Genomes for All Living Bat Species.</title>
        <authorList>
            <person name="Teeling E.C."/>
            <person name="Vernes S.C."/>
            <person name="Davalos L.M."/>
            <person name="Ray D.A."/>
            <person name="Gilbert M.T.P."/>
            <person name="Myers E."/>
        </authorList>
    </citation>
    <scope>NUCLEOTIDE SEQUENCE</scope>
</reference>
<dbReference type="Ensembl" id="ENSRFET00010025637.1">
    <property type="protein sequence ID" value="ENSRFEP00010023577.1"/>
    <property type="gene ID" value="ENSRFEG00010015754.1"/>
</dbReference>